<name>A0ABV7VP54_9GAMM</name>
<keyword evidence="2" id="KW-0175">Coiled coil</keyword>
<dbReference type="Proteomes" id="UP001595722">
    <property type="component" value="Unassembled WGS sequence"/>
</dbReference>
<evidence type="ECO:0000256" key="1">
    <source>
        <dbReference type="ARBA" id="ARBA00004167"/>
    </source>
</evidence>
<comment type="subcellular location">
    <subcellularLocation>
        <location evidence="1">Membrane</location>
        <topology evidence="1">Single-pass membrane protein</topology>
    </subcellularLocation>
</comment>
<keyword evidence="3" id="KW-0472">Membrane</keyword>
<feature type="coiled-coil region" evidence="2">
    <location>
        <begin position="371"/>
        <end position="425"/>
    </location>
</feature>
<dbReference type="RefSeq" id="WP_376864957.1">
    <property type="nucleotide sequence ID" value="NZ_JBHRYB010000003.1"/>
</dbReference>
<gene>
    <name evidence="5" type="ORF">ACFOMG_04140</name>
</gene>
<evidence type="ECO:0000256" key="3">
    <source>
        <dbReference type="SAM" id="Phobius"/>
    </source>
</evidence>
<dbReference type="Gene3D" id="3.30.479.30">
    <property type="entry name" value="Band 7 domain"/>
    <property type="match status" value="1"/>
</dbReference>
<feature type="transmembrane region" description="Helical" evidence="3">
    <location>
        <begin position="6"/>
        <end position="24"/>
    </location>
</feature>
<proteinExistence type="predicted"/>
<feature type="domain" description="Band 7" evidence="4">
    <location>
        <begin position="147"/>
        <end position="344"/>
    </location>
</feature>
<dbReference type="EMBL" id="JBHRYB010000003">
    <property type="protein sequence ID" value="MFC3679301.1"/>
    <property type="molecule type" value="Genomic_DNA"/>
</dbReference>
<comment type="caution">
    <text evidence="5">The sequence shown here is derived from an EMBL/GenBank/DDBJ whole genome shotgun (WGS) entry which is preliminary data.</text>
</comment>
<accession>A0ABV7VP54</accession>
<reference evidence="6" key="1">
    <citation type="journal article" date="2019" name="Int. J. Syst. Evol. Microbiol.">
        <title>The Global Catalogue of Microorganisms (GCM) 10K type strain sequencing project: providing services to taxonomists for standard genome sequencing and annotation.</title>
        <authorList>
            <consortium name="The Broad Institute Genomics Platform"/>
            <consortium name="The Broad Institute Genome Sequencing Center for Infectious Disease"/>
            <person name="Wu L."/>
            <person name="Ma J."/>
        </authorList>
    </citation>
    <scope>NUCLEOTIDE SEQUENCE [LARGE SCALE GENOMIC DNA]</scope>
    <source>
        <strain evidence="6">KCTC 42424</strain>
    </source>
</reference>
<keyword evidence="6" id="KW-1185">Reference proteome</keyword>
<evidence type="ECO:0000259" key="4">
    <source>
        <dbReference type="Pfam" id="PF01145"/>
    </source>
</evidence>
<dbReference type="InterPro" id="IPR036013">
    <property type="entry name" value="Band_7/SPFH_dom_sf"/>
</dbReference>
<protein>
    <submittedName>
        <fullName evidence="5">SPFH domain-containing protein</fullName>
    </submittedName>
</protein>
<dbReference type="InterPro" id="IPR001107">
    <property type="entry name" value="Band_7"/>
</dbReference>
<sequence length="503" mass="56244">MAFWGILIGVLCIASIIALGFVRSSQKMKIERMRSELEGQGKKPEEIRERLDEITYDIPNQVVPTLIGAAILSFAVGAFNQIFFYAEPGYVYHVRTITGEEKVVSDVGYNTYLFGRYNAWKRAMTVQAVAGRREQLEAESDGSAGASATLPPMNIMFLDQVDADAEATVRFSIPEDPESFLNLAHEYRSPENLLRTALMPAFKETIQATASLMSAEEYYSGGRSEFNSEFENQMSGGIYLVRREEQMKRSARKTKSTANAALGENQQEYGDETKIEFVVNKVIGEDGIPKRKSQKFTNFGITVLDARVTDMRPNKKFVERMQLKQKASADRAIAREQRIQEEEQRLLAIAKGEREVAQRQAKAKVEQIQRTTEAETEKQLALTNAQKLKEQAEIAKDTAQIELEKARIEAETQRTLADAEAYQKEVILKADNALAQKLDAEIEIQKLWAEAFAKRQVPTNVFGGTGAGGAPVGSDGETKAFMQMLTLDAAKRLNYDREVSGKN</sequence>
<evidence type="ECO:0000256" key="2">
    <source>
        <dbReference type="SAM" id="Coils"/>
    </source>
</evidence>
<dbReference type="Pfam" id="PF01145">
    <property type="entry name" value="Band_7"/>
    <property type="match status" value="1"/>
</dbReference>
<evidence type="ECO:0000313" key="6">
    <source>
        <dbReference type="Proteomes" id="UP001595722"/>
    </source>
</evidence>
<evidence type="ECO:0000313" key="5">
    <source>
        <dbReference type="EMBL" id="MFC3679301.1"/>
    </source>
</evidence>
<keyword evidence="3" id="KW-0812">Transmembrane</keyword>
<organism evidence="5 6">
    <name type="scientific">Bacterioplanoides pacificum</name>
    <dbReference type="NCBI Taxonomy" id="1171596"/>
    <lineage>
        <taxon>Bacteria</taxon>
        <taxon>Pseudomonadati</taxon>
        <taxon>Pseudomonadota</taxon>
        <taxon>Gammaproteobacteria</taxon>
        <taxon>Oceanospirillales</taxon>
        <taxon>Oceanospirillaceae</taxon>
        <taxon>Bacterioplanoides</taxon>
    </lineage>
</organism>
<keyword evidence="3" id="KW-1133">Transmembrane helix</keyword>